<dbReference type="Proteomes" id="UP000516173">
    <property type="component" value="Chromosome"/>
</dbReference>
<dbReference type="GeneID" id="80346915"/>
<dbReference type="EMBL" id="AP023396">
    <property type="protein sequence ID" value="BCK54581.1"/>
    <property type="molecule type" value="Genomic_DNA"/>
</dbReference>
<protein>
    <submittedName>
        <fullName evidence="1">Uncharacterized protein</fullName>
    </submittedName>
</protein>
<dbReference type="KEGG" id="nwl:NWFMUON74_23530"/>
<dbReference type="AlphaFoldDB" id="A0A7G1KI66"/>
<gene>
    <name evidence="1" type="ORF">NWFMUON74_23530</name>
</gene>
<dbReference type="RefSeq" id="WP_187687821.1">
    <property type="nucleotide sequence ID" value="NZ_AP023396.1"/>
</dbReference>
<accession>A0A7G1KI66</accession>
<evidence type="ECO:0000313" key="2">
    <source>
        <dbReference type="Proteomes" id="UP000516173"/>
    </source>
</evidence>
<name>A0A7G1KI66_9NOCA</name>
<sequence length="61" mass="6571">MPTTTRRCSAPCCSDEEPACREPDGELTDALARRILYAEHAVTCGQWLAAVAFLSAGLDDD</sequence>
<keyword evidence="2" id="KW-1185">Reference proteome</keyword>
<proteinExistence type="predicted"/>
<organism evidence="1 2">
    <name type="scientific">Nocardia wallacei</name>
    <dbReference type="NCBI Taxonomy" id="480035"/>
    <lineage>
        <taxon>Bacteria</taxon>
        <taxon>Bacillati</taxon>
        <taxon>Actinomycetota</taxon>
        <taxon>Actinomycetes</taxon>
        <taxon>Mycobacteriales</taxon>
        <taxon>Nocardiaceae</taxon>
        <taxon>Nocardia</taxon>
    </lineage>
</organism>
<evidence type="ECO:0000313" key="1">
    <source>
        <dbReference type="EMBL" id="BCK54581.1"/>
    </source>
</evidence>
<reference evidence="1 2" key="1">
    <citation type="submission" date="2020-08" db="EMBL/GenBank/DDBJ databases">
        <title>Genome Sequencing of Nocardia wallacei strain FMUON74 and assembly.</title>
        <authorList>
            <person name="Toyokawa M."/>
            <person name="Uesaka K."/>
        </authorList>
    </citation>
    <scope>NUCLEOTIDE SEQUENCE [LARGE SCALE GENOMIC DNA]</scope>
    <source>
        <strain evidence="1 2">FMUON74</strain>
    </source>
</reference>